<keyword evidence="5" id="KW-0653">Protein transport</keyword>
<keyword evidence="5" id="KW-0571">Peptide transport</keyword>
<name>A0A2Z6E7Y1_9GAMM</name>
<feature type="transmembrane region" description="Helical" evidence="8">
    <location>
        <begin position="458"/>
        <end position="478"/>
    </location>
</feature>
<feature type="transmembrane region" description="Helical" evidence="8">
    <location>
        <begin position="391"/>
        <end position="409"/>
    </location>
</feature>
<dbReference type="NCBIfam" id="TIGR00924">
    <property type="entry name" value="yjdL_sub1_fam"/>
    <property type="match status" value="1"/>
</dbReference>
<accession>A0A2Z6E7Y1</accession>
<dbReference type="GO" id="GO:0035443">
    <property type="term" value="P:tripeptide transmembrane transport"/>
    <property type="evidence" value="ECO:0007669"/>
    <property type="project" value="UniProtKB-ARBA"/>
</dbReference>
<comment type="subcellular location">
    <subcellularLocation>
        <location evidence="1">Cell membrane</location>
        <topology evidence="1">Multi-pass membrane protein</topology>
    </subcellularLocation>
</comment>
<evidence type="ECO:0000256" key="5">
    <source>
        <dbReference type="ARBA" id="ARBA00022856"/>
    </source>
</evidence>
<evidence type="ECO:0000256" key="7">
    <source>
        <dbReference type="ARBA" id="ARBA00023136"/>
    </source>
</evidence>
<reference evidence="10" key="2">
    <citation type="submission" date="2018-06" db="EMBL/GenBank/DDBJ databases">
        <title>Genome sequence of Rhodanobacteraceae bacterium strain Dysh456.</title>
        <authorList>
            <person name="Fukui M."/>
        </authorList>
    </citation>
    <scope>NUCLEOTIDE SEQUENCE [LARGE SCALE GENOMIC DNA]</scope>
    <source>
        <strain evidence="10">Dysh456</strain>
    </source>
</reference>
<protein>
    <submittedName>
        <fullName evidence="9">Di/tripeptide permease DtpA</fullName>
    </submittedName>
</protein>
<dbReference type="GO" id="GO:0042937">
    <property type="term" value="F:tripeptide transmembrane transporter activity"/>
    <property type="evidence" value="ECO:0007669"/>
    <property type="project" value="UniProtKB-ARBA"/>
</dbReference>
<dbReference type="GO" id="GO:0015333">
    <property type="term" value="F:peptide:proton symporter activity"/>
    <property type="evidence" value="ECO:0007669"/>
    <property type="project" value="UniProtKB-ARBA"/>
</dbReference>
<evidence type="ECO:0000256" key="4">
    <source>
        <dbReference type="ARBA" id="ARBA00022692"/>
    </source>
</evidence>
<dbReference type="InterPro" id="IPR000109">
    <property type="entry name" value="POT_fam"/>
</dbReference>
<feature type="transmembrane region" description="Helical" evidence="8">
    <location>
        <begin position="237"/>
        <end position="260"/>
    </location>
</feature>
<dbReference type="InterPro" id="IPR005279">
    <property type="entry name" value="Dipep/tripep_permease"/>
</dbReference>
<keyword evidence="3" id="KW-1003">Cell membrane</keyword>
<feature type="transmembrane region" description="Helical" evidence="8">
    <location>
        <begin position="202"/>
        <end position="225"/>
    </location>
</feature>
<dbReference type="PANTHER" id="PTHR23517">
    <property type="entry name" value="RESISTANCE PROTEIN MDTM, PUTATIVE-RELATED-RELATED"/>
    <property type="match status" value="1"/>
</dbReference>
<feature type="transmembrane region" description="Helical" evidence="8">
    <location>
        <begin position="142"/>
        <end position="159"/>
    </location>
</feature>
<feature type="transmembrane region" description="Helical" evidence="8">
    <location>
        <begin position="83"/>
        <end position="101"/>
    </location>
</feature>
<feature type="transmembrane region" description="Helical" evidence="8">
    <location>
        <begin position="531"/>
        <end position="549"/>
    </location>
</feature>
<dbReference type="PANTHER" id="PTHR23517:SF15">
    <property type="entry name" value="PROTON-DEPENDENT OLIGOPEPTIDE FAMILY TRANSPORT PROTEIN"/>
    <property type="match status" value="1"/>
</dbReference>
<organism evidence="9 10">
    <name type="scientific">Aerosticca soli</name>
    <dbReference type="NCBI Taxonomy" id="2010829"/>
    <lineage>
        <taxon>Bacteria</taxon>
        <taxon>Pseudomonadati</taxon>
        <taxon>Pseudomonadota</taxon>
        <taxon>Gammaproteobacteria</taxon>
        <taxon>Lysobacterales</taxon>
        <taxon>Rhodanobacteraceae</taxon>
        <taxon>Aerosticca</taxon>
    </lineage>
</organism>
<feature type="transmembrane region" description="Helical" evidence="8">
    <location>
        <begin position="304"/>
        <end position="324"/>
    </location>
</feature>
<keyword evidence="6 8" id="KW-1133">Transmembrane helix</keyword>
<keyword evidence="4 8" id="KW-0812">Transmembrane</keyword>
<keyword evidence="10" id="KW-1185">Reference proteome</keyword>
<dbReference type="GO" id="GO:0071916">
    <property type="term" value="F:dipeptide transmembrane transporter activity"/>
    <property type="evidence" value="ECO:0007669"/>
    <property type="project" value="UniProtKB-ARBA"/>
</dbReference>
<dbReference type="SUPFAM" id="SSF103473">
    <property type="entry name" value="MFS general substrate transporter"/>
    <property type="match status" value="1"/>
</dbReference>
<dbReference type="InterPro" id="IPR050171">
    <property type="entry name" value="MFS_Transporters"/>
</dbReference>
<dbReference type="KEGG" id="rbd:ALSL_2158"/>
<proteinExistence type="predicted"/>
<evidence type="ECO:0000256" key="1">
    <source>
        <dbReference type="ARBA" id="ARBA00004651"/>
    </source>
</evidence>
<dbReference type="AlphaFoldDB" id="A0A2Z6E7Y1"/>
<dbReference type="EMBL" id="AP018560">
    <property type="protein sequence ID" value="BBD80784.1"/>
    <property type="molecule type" value="Genomic_DNA"/>
</dbReference>
<reference evidence="10" key="1">
    <citation type="submission" date="2018-04" db="EMBL/GenBank/DDBJ databases">
        <authorList>
            <person name="Watanabe M."/>
            <person name="Kojima H."/>
        </authorList>
    </citation>
    <scope>NUCLEOTIDE SEQUENCE [LARGE SCALE GENOMIC DNA]</scope>
    <source>
        <strain evidence="10">Dysh456</strain>
    </source>
</reference>
<evidence type="ECO:0000256" key="3">
    <source>
        <dbReference type="ARBA" id="ARBA00022475"/>
    </source>
</evidence>
<dbReference type="Pfam" id="PF00854">
    <property type="entry name" value="PTR2"/>
    <property type="match status" value="1"/>
</dbReference>
<evidence type="ECO:0000256" key="6">
    <source>
        <dbReference type="ARBA" id="ARBA00022989"/>
    </source>
</evidence>
<feature type="transmembrane region" description="Helical" evidence="8">
    <location>
        <begin position="333"/>
        <end position="352"/>
    </location>
</feature>
<dbReference type="Proteomes" id="UP000270530">
    <property type="component" value="Chromosome"/>
</dbReference>
<evidence type="ECO:0000256" key="8">
    <source>
        <dbReference type="SAM" id="Phobius"/>
    </source>
</evidence>
<dbReference type="Gene3D" id="1.20.1250.20">
    <property type="entry name" value="MFS general substrate transporter like domains"/>
    <property type="match status" value="1"/>
</dbReference>
<dbReference type="CDD" id="cd17346">
    <property type="entry name" value="MFS_DtpA_like"/>
    <property type="match status" value="1"/>
</dbReference>
<keyword evidence="7 8" id="KW-0472">Membrane</keyword>
<sequence>MPGIARKSMMMPWPTRRRRPLRGATLPPAERIGYPAPFIGPSSAREPSRAGLRIGKQRNNSMAPSTSPVSQTRAFSTVFLIEMWERFGFYGMQVLMVTYMVKKLGFVDVKANLVWGAAAALIYVTPAIGGWVGDKLLGTRRVMRMGALILMLGYVLLWIPSDNATLLYVALGVIVVGNGFFKPNAGNLVRKIYEGDESKIDSAFTIYYMAVNIGSTVSMLLTPWIRDYVGARYGEDWGWHTAFGACAVGLLLGLGNYALMSHTLKHVGSPADDKPVDLRRLALVLLAGAAMVLVSALILQSLIVARICVYAAGVVILGIFVHLIRSSHPDERAGLIAALVLTIQTIFFFIFYQQMSTSLNLFAQRNVDLDFSLFGVHLFRWIPEQFQSLNAIWIVILSPILVMIYNALGRRGRDLSVAAKFAWGFVAVAAGFFIYGLGARGAVDGKVSSWIMVWGYGLYSLGELLVSGLGLAMIARYVPARMGGFMMGAYYVAVGISQYLGSVVANIAHIPAGLTDPVQSLAIYTSLFNKLGFVGLLCTIIAIAVLPLMKRLSNRHAEHAAAADPLPPVRSEELPQS</sequence>
<feature type="transmembrane region" description="Helical" evidence="8">
    <location>
        <begin position="113"/>
        <end position="133"/>
    </location>
</feature>
<dbReference type="GO" id="GO:0005886">
    <property type="term" value="C:plasma membrane"/>
    <property type="evidence" value="ECO:0007669"/>
    <property type="project" value="UniProtKB-SubCell"/>
</dbReference>
<evidence type="ECO:0000313" key="9">
    <source>
        <dbReference type="EMBL" id="BBD80784.1"/>
    </source>
</evidence>
<dbReference type="InterPro" id="IPR036259">
    <property type="entry name" value="MFS_trans_sf"/>
</dbReference>
<gene>
    <name evidence="9" type="ORF">ALSL_2158</name>
</gene>
<feature type="transmembrane region" description="Helical" evidence="8">
    <location>
        <begin position="281"/>
        <end position="298"/>
    </location>
</feature>
<feature type="transmembrane region" description="Helical" evidence="8">
    <location>
        <begin position="490"/>
        <end position="511"/>
    </location>
</feature>
<dbReference type="FunFam" id="1.20.1250.20:FF:000017">
    <property type="entry name" value="Dipeptide and tripeptide permease A"/>
    <property type="match status" value="1"/>
</dbReference>
<feature type="transmembrane region" description="Helical" evidence="8">
    <location>
        <begin position="421"/>
        <end position="438"/>
    </location>
</feature>
<feature type="transmembrane region" description="Helical" evidence="8">
    <location>
        <begin position="165"/>
        <end position="181"/>
    </location>
</feature>
<evidence type="ECO:0000256" key="2">
    <source>
        <dbReference type="ARBA" id="ARBA00022448"/>
    </source>
</evidence>
<evidence type="ECO:0000313" key="10">
    <source>
        <dbReference type="Proteomes" id="UP000270530"/>
    </source>
</evidence>
<keyword evidence="2" id="KW-0813">Transport</keyword>